<sequence>MSAFCSLCQRSFKDHRSLEQHVNNSSIHKNSIQSKSNVFHPVGSNHTNSGQTPYQQATPSQSIQMNHCQHNGASLNLNHTVPDGYYQLLTPIISTYTPTQIPSFTVAMIVPVVESLWSTFHESESRMVLDTLSSHCHSREDLQFNNYIMQLYNKSDYVDSRKCKRFRELRIDYEKPCTFHPYKRNKWNVRKPYKCCWINGSEPGAHGCQTLPIHDFQFPLRSFRHQDFQQTPAASNEPKHLAVVIDCEMAGVASGGGGEAILLCAVDFVSGAVILNDLICPKERINDMRSSIHGISIHTLNEAVSRGQALDGWEEARSKLWELIDANTILIGHALENDLDALRIIHPRIVDSAILAKKEVGFNRTWGLSTMCSELLKLEIRKNKGAIHDCLEDVLATREVVICCTQNKNAFQTWAKVKEIEETKLRKEREEKREISRKKEEECGVTQDN</sequence>
<feature type="compositionally biased region" description="Polar residues" evidence="4">
    <location>
        <begin position="44"/>
        <end position="57"/>
    </location>
</feature>
<proteinExistence type="predicted"/>
<dbReference type="SUPFAM" id="SSF53098">
    <property type="entry name" value="Ribonuclease H-like"/>
    <property type="match status" value="1"/>
</dbReference>
<dbReference type="AlphaFoldDB" id="A0A8H6EIC5"/>
<keyword evidence="1" id="KW-0540">Nuclease</keyword>
<organism evidence="6 7">
    <name type="scientific">Botrytis fragariae</name>
    <dbReference type="NCBI Taxonomy" id="1964551"/>
    <lineage>
        <taxon>Eukaryota</taxon>
        <taxon>Fungi</taxon>
        <taxon>Dikarya</taxon>
        <taxon>Ascomycota</taxon>
        <taxon>Pezizomycotina</taxon>
        <taxon>Leotiomycetes</taxon>
        <taxon>Helotiales</taxon>
        <taxon>Sclerotiniaceae</taxon>
        <taxon>Botrytis</taxon>
    </lineage>
</organism>
<dbReference type="InterPro" id="IPR012337">
    <property type="entry name" value="RNaseH-like_sf"/>
</dbReference>
<keyword evidence="7" id="KW-1185">Reference proteome</keyword>
<feature type="region of interest" description="Disordered" evidence="4">
    <location>
        <begin position="36"/>
        <end position="57"/>
    </location>
</feature>
<dbReference type="SMART" id="SM00479">
    <property type="entry name" value="EXOIII"/>
    <property type="match status" value="1"/>
</dbReference>
<reference evidence="6 7" key="1">
    <citation type="journal article" date="2020" name="Phytopathology">
        <title>A high-quality genome resource of Botrytis fragariae, a new and rapidly spreading fungal pathogen causing strawberry gray mold in the U.S.A.</title>
        <authorList>
            <person name="Wu Y."/>
            <person name="Saski C.A."/>
            <person name="Schnabel G."/>
            <person name="Xiao S."/>
            <person name="Hu M."/>
        </authorList>
    </citation>
    <scope>NUCLEOTIDE SEQUENCE [LARGE SCALE GENOMIC DNA]</scope>
    <source>
        <strain evidence="6 7">BVB16</strain>
    </source>
</reference>
<dbReference type="PANTHER" id="PTHR12801">
    <property type="entry name" value="RNA EXONUCLEASE REXO1 / RECO3 FAMILY MEMBER-RELATED"/>
    <property type="match status" value="1"/>
</dbReference>
<comment type="caution">
    <text evidence="6">The sequence shown here is derived from an EMBL/GenBank/DDBJ whole genome shotgun (WGS) entry which is preliminary data.</text>
</comment>
<dbReference type="Proteomes" id="UP000531561">
    <property type="component" value="Unassembled WGS sequence"/>
</dbReference>
<keyword evidence="2" id="KW-0378">Hydrolase</keyword>
<keyword evidence="3" id="KW-0269">Exonuclease</keyword>
<accession>A0A8H6EIC5</accession>
<dbReference type="Gene3D" id="3.30.420.10">
    <property type="entry name" value="Ribonuclease H-like superfamily/Ribonuclease H"/>
    <property type="match status" value="1"/>
</dbReference>
<feature type="domain" description="Exonuclease" evidence="5">
    <location>
        <begin position="241"/>
        <end position="410"/>
    </location>
</feature>
<dbReference type="EMBL" id="JABFCT010000009">
    <property type="protein sequence ID" value="KAF5873333.1"/>
    <property type="molecule type" value="Genomic_DNA"/>
</dbReference>
<evidence type="ECO:0000313" key="6">
    <source>
        <dbReference type="EMBL" id="KAF5873333.1"/>
    </source>
</evidence>
<dbReference type="Pfam" id="PF00929">
    <property type="entry name" value="RNase_T"/>
    <property type="match status" value="1"/>
</dbReference>
<feature type="region of interest" description="Disordered" evidence="4">
    <location>
        <begin position="428"/>
        <end position="449"/>
    </location>
</feature>
<dbReference type="GO" id="GO:0000027">
    <property type="term" value="P:ribosomal large subunit assembly"/>
    <property type="evidence" value="ECO:0007669"/>
    <property type="project" value="TreeGrafter"/>
</dbReference>
<dbReference type="RefSeq" id="XP_037192279.1">
    <property type="nucleotide sequence ID" value="XM_037338973.1"/>
</dbReference>
<dbReference type="OrthoDB" id="16516at2759"/>
<dbReference type="CDD" id="cd06137">
    <property type="entry name" value="DEDDh_RNase"/>
    <property type="match status" value="1"/>
</dbReference>
<feature type="compositionally biased region" description="Basic and acidic residues" evidence="4">
    <location>
        <begin position="428"/>
        <end position="442"/>
    </location>
</feature>
<dbReference type="GO" id="GO:0005634">
    <property type="term" value="C:nucleus"/>
    <property type="evidence" value="ECO:0007669"/>
    <property type="project" value="TreeGrafter"/>
</dbReference>
<dbReference type="PANTHER" id="PTHR12801:SF114">
    <property type="entry name" value="EXONUCLEASE, PUTATIVE (AFU_ORTHOLOGUE AFUA_7G00870)-RELATED"/>
    <property type="match status" value="1"/>
</dbReference>
<dbReference type="InterPro" id="IPR047021">
    <property type="entry name" value="REXO1/3/4-like"/>
</dbReference>
<evidence type="ECO:0000313" key="7">
    <source>
        <dbReference type="Proteomes" id="UP000531561"/>
    </source>
</evidence>
<evidence type="ECO:0000256" key="1">
    <source>
        <dbReference type="ARBA" id="ARBA00022722"/>
    </source>
</evidence>
<name>A0A8H6EIC5_9HELO</name>
<evidence type="ECO:0000259" key="5">
    <source>
        <dbReference type="SMART" id="SM00479"/>
    </source>
</evidence>
<protein>
    <submittedName>
        <fullName evidence="6">Putative rna protein</fullName>
    </submittedName>
</protein>
<evidence type="ECO:0000256" key="3">
    <source>
        <dbReference type="ARBA" id="ARBA00022839"/>
    </source>
</evidence>
<dbReference type="InterPro" id="IPR013520">
    <property type="entry name" value="Ribonucl_H"/>
</dbReference>
<dbReference type="GO" id="GO:0006364">
    <property type="term" value="P:rRNA processing"/>
    <property type="evidence" value="ECO:0007669"/>
    <property type="project" value="TreeGrafter"/>
</dbReference>
<evidence type="ECO:0000256" key="2">
    <source>
        <dbReference type="ARBA" id="ARBA00022801"/>
    </source>
</evidence>
<gene>
    <name evidence="6" type="ORF">Bfra_008615</name>
</gene>
<dbReference type="GO" id="GO:0004527">
    <property type="term" value="F:exonuclease activity"/>
    <property type="evidence" value="ECO:0007669"/>
    <property type="project" value="UniProtKB-KW"/>
</dbReference>
<dbReference type="GeneID" id="59262665"/>
<dbReference type="GO" id="GO:0003676">
    <property type="term" value="F:nucleic acid binding"/>
    <property type="evidence" value="ECO:0007669"/>
    <property type="project" value="InterPro"/>
</dbReference>
<evidence type="ECO:0000256" key="4">
    <source>
        <dbReference type="SAM" id="MobiDB-lite"/>
    </source>
</evidence>
<dbReference type="InterPro" id="IPR036397">
    <property type="entry name" value="RNaseH_sf"/>
</dbReference>